<evidence type="ECO:0000256" key="9">
    <source>
        <dbReference type="ARBA" id="ARBA00023163"/>
    </source>
</evidence>
<dbReference type="InterPro" id="IPR000679">
    <property type="entry name" value="Znf_GATA"/>
</dbReference>
<dbReference type="InterPro" id="IPR016679">
    <property type="entry name" value="TF_GATA_pln"/>
</dbReference>
<keyword evidence="4 12" id="KW-0863">Zinc-finger</keyword>
<reference evidence="16" key="4">
    <citation type="journal article" date="2018" name="Nat. Plants">
        <title>Whole-genome landscape of Medicago truncatula symbiotic genes.</title>
        <authorList>
            <person name="Pecrix Y."/>
            <person name="Gamas P."/>
            <person name="Carrere S."/>
        </authorList>
    </citation>
    <scope>NUCLEOTIDE SEQUENCE</scope>
    <source>
        <tissue evidence="16">Leaves</tissue>
    </source>
</reference>
<dbReference type="SMART" id="SM00401">
    <property type="entry name" value="ZnF_GATA"/>
    <property type="match status" value="1"/>
</dbReference>
<dbReference type="InterPro" id="IPR013088">
    <property type="entry name" value="Znf_NHR/GATA"/>
</dbReference>
<evidence type="ECO:0000313" key="18">
    <source>
        <dbReference type="Proteomes" id="UP000002051"/>
    </source>
</evidence>
<keyword evidence="3" id="KW-0479">Metal-binding</keyword>
<dbReference type="InterPro" id="IPR051140">
    <property type="entry name" value="GATA_TF"/>
</dbReference>
<feature type="domain" description="GATA-type" evidence="14">
    <location>
        <begin position="230"/>
        <end position="266"/>
    </location>
</feature>
<evidence type="ECO:0000256" key="3">
    <source>
        <dbReference type="ARBA" id="ARBA00022723"/>
    </source>
</evidence>
<evidence type="ECO:0000256" key="2">
    <source>
        <dbReference type="ARBA" id="ARBA00005694"/>
    </source>
</evidence>
<dbReference type="PaxDb" id="3880-AES58634"/>
<dbReference type="FunFam" id="3.30.50.10:FF:000018">
    <property type="entry name" value="GATA transcription factor"/>
    <property type="match status" value="1"/>
</dbReference>
<organism evidence="15 18">
    <name type="scientific">Medicago truncatula</name>
    <name type="common">Barrel medic</name>
    <name type="synonym">Medicago tribuloides</name>
    <dbReference type="NCBI Taxonomy" id="3880"/>
    <lineage>
        <taxon>Eukaryota</taxon>
        <taxon>Viridiplantae</taxon>
        <taxon>Streptophyta</taxon>
        <taxon>Embryophyta</taxon>
        <taxon>Tracheophyta</taxon>
        <taxon>Spermatophyta</taxon>
        <taxon>Magnoliopsida</taxon>
        <taxon>eudicotyledons</taxon>
        <taxon>Gunneridae</taxon>
        <taxon>Pentapetalae</taxon>
        <taxon>rosids</taxon>
        <taxon>fabids</taxon>
        <taxon>Fabales</taxon>
        <taxon>Fabaceae</taxon>
        <taxon>Papilionoideae</taxon>
        <taxon>50 kb inversion clade</taxon>
        <taxon>NPAAA clade</taxon>
        <taxon>Hologalegina</taxon>
        <taxon>IRL clade</taxon>
        <taxon>Trifolieae</taxon>
        <taxon>Medicago</taxon>
    </lineage>
</organism>
<dbReference type="SUPFAM" id="SSF57716">
    <property type="entry name" value="Glucocorticoid receptor-like (DNA-binding domain)"/>
    <property type="match status" value="1"/>
</dbReference>
<dbReference type="Gene3D" id="3.30.50.10">
    <property type="entry name" value="Erythroid Transcription Factor GATA-1, subunit A"/>
    <property type="match status" value="1"/>
</dbReference>
<gene>
    <name evidence="17" type="primary">11430542</name>
    <name evidence="15" type="ordered locus">MTR_1g006650</name>
    <name evidence="16" type="ORF">MtrunA17_Chr1g0146231</name>
</gene>
<dbReference type="EnsemblPlants" id="AES58634">
    <property type="protein sequence ID" value="AES58634"/>
    <property type="gene ID" value="MTR_1g006650"/>
</dbReference>
<evidence type="ECO:0000256" key="7">
    <source>
        <dbReference type="ARBA" id="ARBA00023125"/>
    </source>
</evidence>
<dbReference type="EMBL" id="CM001217">
    <property type="protein sequence ID" value="AES58634.1"/>
    <property type="molecule type" value="Genomic_DNA"/>
</dbReference>
<evidence type="ECO:0000313" key="17">
    <source>
        <dbReference type="EnsemblPlants" id="AES58634"/>
    </source>
</evidence>
<dbReference type="HOGENOM" id="CLU_045755_0_0_1"/>
<dbReference type="Proteomes" id="UP000002051">
    <property type="component" value="Unassembled WGS sequence"/>
</dbReference>
<keyword evidence="8 11" id="KW-0010">Activator</keyword>
<comment type="subcellular location">
    <subcellularLocation>
        <location evidence="1 11">Nucleus</location>
    </subcellularLocation>
</comment>
<sequence length="344" mass="38371">MEGTTNNIFQTTFSSDNKTNNTTDNFIVEDLLNLNNDIDDDTTIISDTNLDSATGNSTASSSTLTVVNSVSPSSLSGCDPNVVPDIGCQNFSDSHFSGDLCIPEDDLAGDLEWLSNIVEESFSSEDLQKMQLISGMKVRNQDEEPRELSQPNRNNPIFNKEVLVPAKARSKRTRGPPCDWSSRLLVLSQTTPSSSESEFLIPTPTLPTVTVPRKQAKTAPRRKDNDGGSGGDGRRCLHCMTDKTPQWRTGPNGPKTLCNACGVRYKSGRLVPEYRPAASPTFVLTKHSNSHRKVLELRRQKEMLRAHQHQQNQILQHQSMMFDMSNNDDYLIHQHMGPDFRQMM</sequence>
<feature type="region of interest" description="Disordered" evidence="13">
    <location>
        <begin position="193"/>
        <end position="235"/>
    </location>
</feature>
<protein>
    <recommendedName>
        <fullName evidence="11">GATA transcription factor</fullName>
    </recommendedName>
</protein>
<dbReference type="PANTHER" id="PTHR45658:SF18">
    <property type="entry name" value="PROTEIN GAT2"/>
    <property type="match status" value="1"/>
</dbReference>
<dbReference type="GO" id="GO:0008270">
    <property type="term" value="F:zinc ion binding"/>
    <property type="evidence" value="ECO:0007669"/>
    <property type="project" value="UniProtKB-KW"/>
</dbReference>
<reference evidence="15 18" key="2">
    <citation type="journal article" date="2014" name="BMC Genomics">
        <title>An improved genome release (version Mt4.0) for the model legume Medicago truncatula.</title>
        <authorList>
            <person name="Tang H."/>
            <person name="Krishnakumar V."/>
            <person name="Bidwell S."/>
            <person name="Rosen B."/>
            <person name="Chan A."/>
            <person name="Zhou S."/>
            <person name="Gentzbittel L."/>
            <person name="Childs K.L."/>
            <person name="Yandell M."/>
            <person name="Gundlach H."/>
            <person name="Mayer K.F."/>
            <person name="Schwartz D.C."/>
            <person name="Town C.D."/>
        </authorList>
    </citation>
    <scope>GENOME REANNOTATION</scope>
    <source>
        <strain evidence="17 18">cv. Jemalong A17</strain>
    </source>
</reference>
<keyword evidence="7 11" id="KW-0238">DNA-binding</keyword>
<reference evidence="17" key="3">
    <citation type="submission" date="2015-04" db="UniProtKB">
        <authorList>
            <consortium name="EnsemblPlants"/>
        </authorList>
    </citation>
    <scope>IDENTIFICATION</scope>
    <source>
        <strain evidence="17">cv. Jemalong A17</strain>
    </source>
</reference>
<dbReference type="STRING" id="3880.G7IB47"/>
<proteinExistence type="inferred from homology"/>
<dbReference type="GO" id="GO:0030154">
    <property type="term" value="P:cell differentiation"/>
    <property type="evidence" value="ECO:0000318"/>
    <property type="project" value="GO_Central"/>
</dbReference>
<keyword evidence="9 11" id="KW-0804">Transcription</keyword>
<evidence type="ECO:0000256" key="1">
    <source>
        <dbReference type="ARBA" id="ARBA00004123"/>
    </source>
</evidence>
<dbReference type="eggNOG" id="KOG1601">
    <property type="taxonomic scope" value="Eukaryota"/>
</dbReference>
<feature type="region of interest" description="Disordered" evidence="13">
    <location>
        <begin position="138"/>
        <end position="159"/>
    </location>
</feature>
<dbReference type="Pfam" id="PF00320">
    <property type="entry name" value="GATA"/>
    <property type="match status" value="1"/>
</dbReference>
<evidence type="ECO:0000313" key="15">
    <source>
        <dbReference type="EMBL" id="AES58634.1"/>
    </source>
</evidence>
<dbReference type="AlphaFoldDB" id="G7IB47"/>
<accession>G7IB47</accession>
<feature type="compositionally biased region" description="Low complexity" evidence="13">
    <location>
        <begin position="202"/>
        <end position="212"/>
    </location>
</feature>
<dbReference type="PANTHER" id="PTHR45658">
    <property type="entry name" value="GATA TRANSCRIPTION FACTOR"/>
    <property type="match status" value="1"/>
</dbReference>
<evidence type="ECO:0000259" key="14">
    <source>
        <dbReference type="PROSITE" id="PS50114"/>
    </source>
</evidence>
<dbReference type="OrthoDB" id="2162994at2759"/>
<evidence type="ECO:0000256" key="10">
    <source>
        <dbReference type="ARBA" id="ARBA00023242"/>
    </source>
</evidence>
<dbReference type="Gramene" id="rna16">
    <property type="protein sequence ID" value="RHN76654.1"/>
    <property type="gene ID" value="gene16"/>
</dbReference>
<name>G7IB47_MEDTR</name>
<keyword evidence="6 11" id="KW-0805">Transcription regulation</keyword>
<evidence type="ECO:0000256" key="11">
    <source>
        <dbReference type="PIRNR" id="PIRNR016992"/>
    </source>
</evidence>
<comment type="function">
    <text evidence="11">Transcriptional activator that specifically binds 5'-GATA-3' or 5'-GAT-3' motifs within gene promoters.</text>
</comment>
<dbReference type="EMBL" id="PSQE01000001">
    <property type="protein sequence ID" value="RHN76654.1"/>
    <property type="molecule type" value="Genomic_DNA"/>
</dbReference>
<dbReference type="GO" id="GO:0000976">
    <property type="term" value="F:transcription cis-regulatory region binding"/>
    <property type="evidence" value="ECO:0000318"/>
    <property type="project" value="GO_Central"/>
</dbReference>
<dbReference type="OMA" id="KMMKSAP"/>
<dbReference type="CDD" id="cd00202">
    <property type="entry name" value="ZnF_GATA"/>
    <property type="match status" value="1"/>
</dbReference>
<keyword evidence="18" id="KW-1185">Reference proteome</keyword>
<evidence type="ECO:0000256" key="13">
    <source>
        <dbReference type="SAM" id="MobiDB-lite"/>
    </source>
</evidence>
<evidence type="ECO:0000256" key="12">
    <source>
        <dbReference type="PROSITE-ProRule" id="PRU00094"/>
    </source>
</evidence>
<evidence type="ECO:0000256" key="6">
    <source>
        <dbReference type="ARBA" id="ARBA00023015"/>
    </source>
</evidence>
<dbReference type="PROSITE" id="PS00344">
    <property type="entry name" value="GATA_ZN_FINGER_1"/>
    <property type="match status" value="1"/>
</dbReference>
<keyword evidence="10 11" id="KW-0539">Nucleus</keyword>
<dbReference type="GO" id="GO:0006357">
    <property type="term" value="P:regulation of transcription by RNA polymerase II"/>
    <property type="evidence" value="ECO:0000318"/>
    <property type="project" value="GO_Central"/>
</dbReference>
<evidence type="ECO:0000256" key="5">
    <source>
        <dbReference type="ARBA" id="ARBA00022833"/>
    </source>
</evidence>
<evidence type="ECO:0000313" key="16">
    <source>
        <dbReference type="EMBL" id="RHN76654.1"/>
    </source>
</evidence>
<keyword evidence="5" id="KW-0862">Zinc</keyword>
<dbReference type="GO" id="GO:0045893">
    <property type="term" value="P:positive regulation of DNA-templated transcription"/>
    <property type="evidence" value="ECO:0007669"/>
    <property type="project" value="InterPro"/>
</dbReference>
<dbReference type="PROSITE" id="PS50114">
    <property type="entry name" value="GATA_ZN_FINGER_2"/>
    <property type="match status" value="1"/>
</dbReference>
<evidence type="ECO:0000256" key="8">
    <source>
        <dbReference type="ARBA" id="ARBA00023159"/>
    </source>
</evidence>
<dbReference type="KEGG" id="mtr:11430542"/>
<dbReference type="GO" id="GO:0005634">
    <property type="term" value="C:nucleus"/>
    <property type="evidence" value="ECO:0000318"/>
    <property type="project" value="GO_Central"/>
</dbReference>
<dbReference type="Proteomes" id="UP000265566">
    <property type="component" value="Chromosome 1"/>
</dbReference>
<evidence type="ECO:0000256" key="4">
    <source>
        <dbReference type="ARBA" id="ARBA00022771"/>
    </source>
</evidence>
<dbReference type="PIRSF" id="PIRSF016992">
    <property type="entry name" value="TF_GATA_plant"/>
    <property type="match status" value="1"/>
</dbReference>
<comment type="similarity">
    <text evidence="2 11">Belongs to the type IV zinc-finger family. Class A subfamily.</text>
</comment>
<reference evidence="15 18" key="1">
    <citation type="journal article" date="2011" name="Nature">
        <title>The Medicago genome provides insight into the evolution of rhizobial symbioses.</title>
        <authorList>
            <person name="Young N.D."/>
            <person name="Debelle F."/>
            <person name="Oldroyd G.E."/>
            <person name="Geurts R."/>
            <person name="Cannon S.B."/>
            <person name="Udvardi M.K."/>
            <person name="Benedito V.A."/>
            <person name="Mayer K.F."/>
            <person name="Gouzy J."/>
            <person name="Schoof H."/>
            <person name="Van de Peer Y."/>
            <person name="Proost S."/>
            <person name="Cook D.R."/>
            <person name="Meyers B.C."/>
            <person name="Spannagl M."/>
            <person name="Cheung F."/>
            <person name="De Mita S."/>
            <person name="Krishnakumar V."/>
            <person name="Gundlach H."/>
            <person name="Zhou S."/>
            <person name="Mudge J."/>
            <person name="Bharti A.K."/>
            <person name="Murray J.D."/>
            <person name="Naoumkina M.A."/>
            <person name="Rosen B."/>
            <person name="Silverstein K.A."/>
            <person name="Tang H."/>
            <person name="Rombauts S."/>
            <person name="Zhao P.X."/>
            <person name="Zhou P."/>
            <person name="Barbe V."/>
            <person name="Bardou P."/>
            <person name="Bechner M."/>
            <person name="Bellec A."/>
            <person name="Berger A."/>
            <person name="Berges H."/>
            <person name="Bidwell S."/>
            <person name="Bisseling T."/>
            <person name="Choisne N."/>
            <person name="Couloux A."/>
            <person name="Denny R."/>
            <person name="Deshpande S."/>
            <person name="Dai X."/>
            <person name="Doyle J.J."/>
            <person name="Dudez A.M."/>
            <person name="Farmer A.D."/>
            <person name="Fouteau S."/>
            <person name="Franken C."/>
            <person name="Gibelin C."/>
            <person name="Gish J."/>
            <person name="Goldstein S."/>
            <person name="Gonzalez A.J."/>
            <person name="Green P.J."/>
            <person name="Hallab A."/>
            <person name="Hartog M."/>
            <person name="Hua A."/>
            <person name="Humphray S.J."/>
            <person name="Jeong D.H."/>
            <person name="Jing Y."/>
            <person name="Jocker A."/>
            <person name="Kenton S.M."/>
            <person name="Kim D.J."/>
            <person name="Klee K."/>
            <person name="Lai H."/>
            <person name="Lang C."/>
            <person name="Lin S."/>
            <person name="Macmil S.L."/>
            <person name="Magdelenat G."/>
            <person name="Matthews L."/>
            <person name="McCorrison J."/>
            <person name="Monaghan E.L."/>
            <person name="Mun J.H."/>
            <person name="Najar F.Z."/>
            <person name="Nicholson C."/>
            <person name="Noirot C."/>
            <person name="O'Bleness M."/>
            <person name="Paule C.R."/>
            <person name="Poulain J."/>
            <person name="Prion F."/>
            <person name="Qin B."/>
            <person name="Qu C."/>
            <person name="Retzel E.F."/>
            <person name="Riddle C."/>
            <person name="Sallet E."/>
            <person name="Samain S."/>
            <person name="Samson N."/>
            <person name="Sanders I."/>
            <person name="Saurat O."/>
            <person name="Scarpelli C."/>
            <person name="Schiex T."/>
            <person name="Segurens B."/>
            <person name="Severin A.J."/>
            <person name="Sherrier D.J."/>
            <person name="Shi R."/>
            <person name="Sims S."/>
            <person name="Singer S.R."/>
            <person name="Sinharoy S."/>
            <person name="Sterck L."/>
            <person name="Viollet A."/>
            <person name="Wang B.B."/>
            <person name="Wang K."/>
            <person name="Wang M."/>
            <person name="Wang X."/>
            <person name="Warfsmann J."/>
            <person name="Weissenbach J."/>
            <person name="White D.D."/>
            <person name="White J.D."/>
            <person name="Wiley G.B."/>
            <person name="Wincker P."/>
            <person name="Xing Y."/>
            <person name="Yang L."/>
            <person name="Yao Z."/>
            <person name="Ying F."/>
            <person name="Zhai J."/>
            <person name="Zhou L."/>
            <person name="Zuber A."/>
            <person name="Denarie J."/>
            <person name="Dixon R.A."/>
            <person name="May G.D."/>
            <person name="Schwartz D.C."/>
            <person name="Rogers J."/>
            <person name="Quetier F."/>
            <person name="Town C.D."/>
            <person name="Roe B.A."/>
        </authorList>
    </citation>
    <scope>NUCLEOTIDE SEQUENCE [LARGE SCALE GENOMIC DNA]</scope>
    <source>
        <strain evidence="15">A17</strain>
        <strain evidence="17 18">cv. Jemalong A17</strain>
    </source>
</reference>